<organism evidence="2 3">
    <name type="scientific">Human papillomavirus 109</name>
    <dbReference type="NCBI Taxonomy" id="915426"/>
    <lineage>
        <taxon>Viruses</taxon>
        <taxon>Monodnaviria</taxon>
        <taxon>Shotokuvirae</taxon>
        <taxon>Cossaviricota</taxon>
        <taxon>Papovaviricetes</taxon>
        <taxon>Zurhausenvirales</taxon>
        <taxon>Papillomaviridae</taxon>
        <taxon>Firstpapillomavirinae</taxon>
        <taxon>Gammapapillomavirus</taxon>
        <taxon>Gammapapillomavirus 7</taxon>
    </lineage>
</organism>
<accession>C1ID88</accession>
<dbReference type="RefSeq" id="YP_002756542.1">
    <property type="nucleotide sequence ID" value="NC_012485.1"/>
</dbReference>
<keyword evidence="3" id="KW-1185">Reference proteome</keyword>
<dbReference type="OrthoDB" id="29054at10239"/>
<feature type="compositionally biased region" description="Basic and acidic residues" evidence="1">
    <location>
        <begin position="106"/>
        <end position="115"/>
    </location>
</feature>
<dbReference type="Proteomes" id="UP000101375">
    <property type="component" value="Segment"/>
</dbReference>
<feature type="compositionally biased region" description="Basic and acidic residues" evidence="1">
    <location>
        <begin position="55"/>
        <end position="64"/>
    </location>
</feature>
<reference evidence="2 3" key="1">
    <citation type="journal article" date="2010" name="Virology">
        <title>Three novel papillomaviruses (HPV109, HPV112 and HPV114) and their presence in cutaneous and mucosal samples.</title>
        <authorList>
            <person name="Ekstrom J."/>
            <person name="Forslund O."/>
            <person name="Dillner J."/>
        </authorList>
    </citation>
    <scope>NUCLEOTIDE SEQUENCE [LARGE SCALE GENOMIC DNA]</scope>
</reference>
<feature type="region of interest" description="Disordered" evidence="1">
    <location>
        <begin position="34"/>
        <end position="115"/>
    </location>
</feature>
<name>C1ID88_9PAPI</name>
<dbReference type="KEGG" id="vg:7701331"/>
<evidence type="ECO:0000313" key="2">
    <source>
        <dbReference type="EMBL" id="ACD67923.1"/>
    </source>
</evidence>
<sequence>MLEGLAGQDIGLLNIKIVPFLLLLLPALAGPLPSTPRPPGRAPTPWLDKPKSHHKRDEDPDHPQRVPSGILDRVRRKATGTPVRRRLEDDFDDDDEKENQPPNGENNEKPIPPDHLTRLLRQWGEDIEWLKEKVSQDLDDYKKRLGVPPLFA</sequence>
<gene>
    <name evidence="2" type="primary">E4</name>
</gene>
<dbReference type="EMBL" id="EU541441">
    <property type="protein sequence ID" value="ACD67923.1"/>
    <property type="molecule type" value="Genomic_DNA"/>
</dbReference>
<evidence type="ECO:0000256" key="1">
    <source>
        <dbReference type="SAM" id="MobiDB-lite"/>
    </source>
</evidence>
<evidence type="ECO:0000313" key="3">
    <source>
        <dbReference type="Proteomes" id="UP000101375"/>
    </source>
</evidence>
<dbReference type="GeneID" id="7701331"/>
<proteinExistence type="predicted"/>
<protein>
    <submittedName>
        <fullName evidence="2">E4 protein</fullName>
    </submittedName>
</protein>